<proteinExistence type="inferred from homology"/>
<evidence type="ECO:0000256" key="3">
    <source>
        <dbReference type="ARBA" id="ARBA00022448"/>
    </source>
</evidence>
<keyword evidence="6" id="KW-1185">Reference proteome</keyword>
<feature type="transmembrane region" description="Helical" evidence="4">
    <location>
        <begin position="240"/>
        <end position="260"/>
    </location>
</feature>
<keyword evidence="4" id="KW-0472">Membrane</keyword>
<comment type="subcellular location">
    <subcellularLocation>
        <location evidence="1">Cell inner membrane</location>
        <topology evidence="1">Multi-pass membrane protein</topology>
    </subcellularLocation>
</comment>
<evidence type="ECO:0000313" key="6">
    <source>
        <dbReference type="Proteomes" id="UP000679352"/>
    </source>
</evidence>
<gene>
    <name evidence="5" type="ORF">KM031_10580</name>
</gene>
<dbReference type="PANTHER" id="PTHR30413">
    <property type="entry name" value="INNER MEMBRANE TRANSPORT PERMEASE"/>
    <property type="match status" value="1"/>
</dbReference>
<keyword evidence="4" id="KW-0812">Transmembrane</keyword>
<evidence type="ECO:0000256" key="4">
    <source>
        <dbReference type="SAM" id="Phobius"/>
    </source>
</evidence>
<dbReference type="GO" id="GO:0015920">
    <property type="term" value="P:lipopolysaccharide transport"/>
    <property type="evidence" value="ECO:0007669"/>
    <property type="project" value="TreeGrafter"/>
</dbReference>
<keyword evidence="3" id="KW-0813">Transport</keyword>
<comment type="similarity">
    <text evidence="2">Belongs to the ABC-2 integral membrane protein family.</text>
</comment>
<evidence type="ECO:0000256" key="2">
    <source>
        <dbReference type="ARBA" id="ARBA00007783"/>
    </source>
</evidence>
<dbReference type="EMBL" id="CP076361">
    <property type="protein sequence ID" value="QWK89309.1"/>
    <property type="molecule type" value="Genomic_DNA"/>
</dbReference>
<dbReference type="GO" id="GO:0005886">
    <property type="term" value="C:plasma membrane"/>
    <property type="evidence" value="ECO:0007669"/>
    <property type="project" value="UniProtKB-SubCell"/>
</dbReference>
<dbReference type="PANTHER" id="PTHR30413:SF8">
    <property type="entry name" value="TRANSPORT PERMEASE PROTEIN"/>
    <property type="match status" value="1"/>
</dbReference>
<dbReference type="KEGG" id="gfu:KM031_10580"/>
<sequence length="273" mass="30136">MFEADRSRTPARTMFGQMELIYHATVRNIRKSHGNALIGLLLSIVQTVLLICVFYFMLNIMGARGSAIRGNFVLYVMSGVFMFMTHTKAMGAVVGSDGPTSPMMLHAPMNTVISISAAALAALYQQILSATVVLYVYHAAIEPITIYQPVGALGMLLLSWASGVGIGMIVLAAKPWAPDFIGIVSQVYMRANMIASGKMFVANMMPGYILTWFDWNPLFHTIDQGRGYIFLNYHPHYSSISYPLKVTAVCVLIGLMGEFYTRKHISASWSAKR</sequence>
<protein>
    <submittedName>
        <fullName evidence="5">ABC transporter permease</fullName>
    </submittedName>
</protein>
<evidence type="ECO:0000256" key="1">
    <source>
        <dbReference type="ARBA" id="ARBA00004429"/>
    </source>
</evidence>
<evidence type="ECO:0000313" key="5">
    <source>
        <dbReference type="EMBL" id="QWK89309.1"/>
    </source>
</evidence>
<keyword evidence="4" id="KW-1133">Transmembrane helix</keyword>
<dbReference type="RefSeq" id="WP_215504926.1">
    <property type="nucleotide sequence ID" value="NZ_CP076361.1"/>
</dbReference>
<dbReference type="AlphaFoldDB" id="A0A975P441"/>
<feature type="transmembrane region" description="Helical" evidence="4">
    <location>
        <begin position="36"/>
        <end position="60"/>
    </location>
</feature>
<dbReference type="Proteomes" id="UP000679352">
    <property type="component" value="Chromosome"/>
</dbReference>
<feature type="transmembrane region" description="Helical" evidence="4">
    <location>
        <begin position="72"/>
        <end position="93"/>
    </location>
</feature>
<feature type="transmembrane region" description="Helical" evidence="4">
    <location>
        <begin position="149"/>
        <end position="173"/>
    </location>
</feature>
<organism evidence="5 6">
    <name type="scientific">Gemmobacter fulvus</name>
    <dbReference type="NCBI Taxonomy" id="2840474"/>
    <lineage>
        <taxon>Bacteria</taxon>
        <taxon>Pseudomonadati</taxon>
        <taxon>Pseudomonadota</taxon>
        <taxon>Alphaproteobacteria</taxon>
        <taxon>Rhodobacterales</taxon>
        <taxon>Paracoccaceae</taxon>
        <taxon>Gemmobacter</taxon>
    </lineage>
</organism>
<feature type="transmembrane region" description="Helical" evidence="4">
    <location>
        <begin position="113"/>
        <end position="137"/>
    </location>
</feature>
<reference evidence="5" key="1">
    <citation type="submission" date="2021-06" db="EMBL/GenBank/DDBJ databases">
        <title>Direct submission.</title>
        <authorList>
            <person name="Lee C.-S."/>
            <person name="Jin L."/>
        </authorList>
    </citation>
    <scope>NUCLEOTIDE SEQUENCE</scope>
    <source>
        <strain evidence="5">Con5</strain>
    </source>
</reference>
<name>A0A975P441_9RHOB</name>
<accession>A0A975P441</accession>